<proteinExistence type="inferred from homology"/>
<dbReference type="UniPathway" id="UPA00823">
    <property type="reaction ID" value="UER00788"/>
</dbReference>
<dbReference type="EnsemblPlants" id="OGLUM02G05190.2">
    <property type="protein sequence ID" value="OGLUM02G05190.2"/>
    <property type="gene ID" value="OGLUM02G05190"/>
</dbReference>
<dbReference type="eggNOG" id="KOG2951">
    <property type="taxonomic scope" value="Eukaryota"/>
</dbReference>
<dbReference type="CDD" id="cd01639">
    <property type="entry name" value="IMPase"/>
    <property type="match status" value="1"/>
</dbReference>
<evidence type="ECO:0000256" key="1">
    <source>
        <dbReference type="ARBA" id="ARBA00001946"/>
    </source>
</evidence>
<dbReference type="Pfam" id="PF00459">
    <property type="entry name" value="Inositol_P"/>
    <property type="match status" value="2"/>
</dbReference>
<dbReference type="GO" id="GO:0046854">
    <property type="term" value="P:phosphatidylinositol phosphate biosynthetic process"/>
    <property type="evidence" value="ECO:0007669"/>
    <property type="project" value="InterPro"/>
</dbReference>
<dbReference type="AlphaFoldDB" id="A0A0D9YMW6"/>
<organism evidence="9">
    <name type="scientific">Oryza glumipatula</name>
    <dbReference type="NCBI Taxonomy" id="40148"/>
    <lineage>
        <taxon>Eukaryota</taxon>
        <taxon>Viridiplantae</taxon>
        <taxon>Streptophyta</taxon>
        <taxon>Embryophyta</taxon>
        <taxon>Tracheophyta</taxon>
        <taxon>Spermatophyta</taxon>
        <taxon>Magnoliopsida</taxon>
        <taxon>Liliopsida</taxon>
        <taxon>Poales</taxon>
        <taxon>Poaceae</taxon>
        <taxon>BOP clade</taxon>
        <taxon>Oryzoideae</taxon>
        <taxon>Oryzeae</taxon>
        <taxon>Oryzinae</taxon>
        <taxon>Oryza</taxon>
    </lineage>
</organism>
<dbReference type="InterPro" id="IPR033942">
    <property type="entry name" value="IMPase"/>
</dbReference>
<comment type="cofactor">
    <cofactor evidence="1 7 8">
        <name>Mg(2+)</name>
        <dbReference type="ChEBI" id="CHEBI:18420"/>
    </cofactor>
</comment>
<protein>
    <recommendedName>
        <fullName evidence="8">Inositol-1-monophosphatase</fullName>
        <ecNumber evidence="8">3.1.3.25</ecNumber>
    </recommendedName>
</protein>
<dbReference type="FunFam" id="3.30.540.10:FF:000003">
    <property type="entry name" value="Inositol-1-monophosphatase"/>
    <property type="match status" value="1"/>
</dbReference>
<evidence type="ECO:0000256" key="6">
    <source>
        <dbReference type="ARBA" id="ARBA00022842"/>
    </source>
</evidence>
<dbReference type="Proteomes" id="UP000026961">
    <property type="component" value="Chromosome 2"/>
</dbReference>
<dbReference type="PROSITE" id="PS00630">
    <property type="entry name" value="IMP_2"/>
    <property type="match status" value="1"/>
</dbReference>
<keyword evidence="10" id="KW-1185">Reference proteome</keyword>
<dbReference type="SUPFAM" id="SSF56655">
    <property type="entry name" value="Carbohydrate phosphatase"/>
    <property type="match status" value="1"/>
</dbReference>
<reference evidence="9" key="2">
    <citation type="submission" date="2018-05" db="EMBL/GenBank/DDBJ databases">
        <title>OgluRS3 (Oryza glumaepatula Reference Sequence Version 3).</title>
        <authorList>
            <person name="Zhang J."/>
            <person name="Kudrna D."/>
            <person name="Lee S."/>
            <person name="Talag J."/>
            <person name="Welchert J."/>
            <person name="Wing R.A."/>
        </authorList>
    </citation>
    <scope>NUCLEOTIDE SEQUENCE [LARGE SCALE GENOMIC DNA]</scope>
</reference>
<feature type="binding site" evidence="7">
    <location>
        <position position="146"/>
    </location>
    <ligand>
        <name>Mg(2+)</name>
        <dbReference type="ChEBI" id="CHEBI:18420"/>
        <label>1</label>
        <note>catalytic</note>
    </ligand>
</feature>
<keyword evidence="6 7" id="KW-0460">Magnesium</keyword>
<dbReference type="GO" id="GO:0008934">
    <property type="term" value="F:inositol monophosphate 1-phosphatase activity"/>
    <property type="evidence" value="ECO:0007669"/>
    <property type="project" value="EnsemblPlants"/>
</dbReference>
<comment type="similarity">
    <text evidence="3 8">Belongs to the inositol monophosphatase superfamily.</text>
</comment>
<dbReference type="PANTHER" id="PTHR20854:SF17">
    <property type="entry name" value="PHOSPHATASE IMPL1, CHLOROPLASTIC"/>
    <property type="match status" value="1"/>
</dbReference>
<comment type="catalytic activity">
    <reaction evidence="8">
        <text>a myo-inositol phosphate + H2O = myo-inositol + phosphate</text>
        <dbReference type="Rhea" id="RHEA:24056"/>
        <dbReference type="ChEBI" id="CHEBI:15377"/>
        <dbReference type="ChEBI" id="CHEBI:17268"/>
        <dbReference type="ChEBI" id="CHEBI:43474"/>
        <dbReference type="ChEBI" id="CHEBI:84139"/>
        <dbReference type="EC" id="3.1.3.25"/>
    </reaction>
</comment>
<dbReference type="PRINTS" id="PR00377">
    <property type="entry name" value="IMPHPHTASES"/>
</dbReference>
<evidence type="ECO:0000313" key="10">
    <source>
        <dbReference type="Proteomes" id="UP000026961"/>
    </source>
</evidence>
<evidence type="ECO:0000256" key="5">
    <source>
        <dbReference type="ARBA" id="ARBA00022801"/>
    </source>
</evidence>
<comment type="pathway">
    <text evidence="2 8">Polyol metabolism; myo-inositol biosynthesis; myo-inositol from D-glucose 6-phosphate: step 2/2.</text>
</comment>
<dbReference type="Gene3D" id="3.30.540.10">
    <property type="entry name" value="Fructose-1,6-Bisphosphatase, subunit A, domain 1"/>
    <property type="match status" value="1"/>
</dbReference>
<evidence type="ECO:0000256" key="4">
    <source>
        <dbReference type="ARBA" id="ARBA00022723"/>
    </source>
</evidence>
<dbReference type="GO" id="GO:0007165">
    <property type="term" value="P:signal transduction"/>
    <property type="evidence" value="ECO:0007669"/>
    <property type="project" value="TreeGrafter"/>
</dbReference>
<dbReference type="Gramene" id="OGLUM02G05190.2">
    <property type="protein sequence ID" value="OGLUM02G05190.2"/>
    <property type="gene ID" value="OGLUM02G05190"/>
</dbReference>
<feature type="binding site" evidence="7">
    <location>
        <position position="147"/>
    </location>
    <ligand>
        <name>Mg(2+)</name>
        <dbReference type="ChEBI" id="CHEBI:18420"/>
        <label>1</label>
        <note>catalytic</note>
    </ligand>
</feature>
<dbReference type="Gene3D" id="3.40.190.80">
    <property type="match status" value="1"/>
</dbReference>
<evidence type="ECO:0000256" key="8">
    <source>
        <dbReference type="RuleBase" id="RU364068"/>
    </source>
</evidence>
<feature type="binding site" evidence="7">
    <location>
        <position position="271"/>
    </location>
    <ligand>
        <name>Mg(2+)</name>
        <dbReference type="ChEBI" id="CHEBI:18420"/>
        <label>1</label>
        <note>catalytic</note>
    </ligand>
</feature>
<dbReference type="PANTHER" id="PTHR20854">
    <property type="entry name" value="INOSITOL MONOPHOSPHATASE"/>
    <property type="match status" value="1"/>
</dbReference>
<evidence type="ECO:0000256" key="3">
    <source>
        <dbReference type="ARBA" id="ARBA00009759"/>
    </source>
</evidence>
<evidence type="ECO:0000256" key="7">
    <source>
        <dbReference type="PIRSR" id="PIRSR600760-2"/>
    </source>
</evidence>
<dbReference type="GO" id="GO:0046872">
    <property type="term" value="F:metal ion binding"/>
    <property type="evidence" value="ECO:0007669"/>
    <property type="project" value="UniProtKB-KW"/>
</dbReference>
<accession>A0A0D9YMW6</accession>
<sequence length="343" mass="36908">MARYLLRPPTAAAAAAASSHRRNGTTSPRGPVLGLRALASRAGKARPVMAVASEQPAARGKCPKVAAPTTGPIPAAELLGVIQEAARAGAEVIMEAVNKPRNIHYKGVADLVTDTDKLSESVILEVVRKTFPDHLILGEEVILPPLDGTTNFAHGYPSFSVSIGVLFRGKPAASTVVEFCGGPMCWSTRGGAYCNGQKIHVSKTDKVEQSLLVTGFGYEHDDAWVTNINLFKEYTDISRGVRRLGSAAADMSHVALGITEAYWEYRLKPWDMAAGVLIVEEAGGMVSRMDGGEFTVFDRSVLVSNGVVHDQLLDRIGPATEDLKKKGIDFSLWFKPDKYPTDF</sequence>
<keyword evidence="5 8" id="KW-0378">Hydrolase</keyword>
<dbReference type="STRING" id="40148.A0A0D9YMW6"/>
<evidence type="ECO:0000313" key="9">
    <source>
        <dbReference type="EnsemblPlants" id="OGLUM02G05190.2"/>
    </source>
</evidence>
<dbReference type="EC" id="3.1.3.25" evidence="8"/>
<keyword evidence="4 7" id="KW-0479">Metal-binding</keyword>
<evidence type="ECO:0000256" key="2">
    <source>
        <dbReference type="ARBA" id="ARBA00005152"/>
    </source>
</evidence>
<feature type="binding site" evidence="7">
    <location>
        <position position="139"/>
    </location>
    <ligand>
        <name>Mg(2+)</name>
        <dbReference type="ChEBI" id="CHEBI:18420"/>
        <label>1</label>
        <note>catalytic</note>
    </ligand>
</feature>
<reference evidence="9" key="1">
    <citation type="submission" date="2015-04" db="UniProtKB">
        <authorList>
            <consortium name="EnsemblPlants"/>
        </authorList>
    </citation>
    <scope>IDENTIFICATION</scope>
</reference>
<dbReference type="InterPro" id="IPR020550">
    <property type="entry name" value="Inositol_monophosphatase_CS"/>
</dbReference>
<dbReference type="InterPro" id="IPR000760">
    <property type="entry name" value="Inositol_monophosphatase-like"/>
</dbReference>
<dbReference type="FunFam" id="3.40.190.80:FF:000002">
    <property type="entry name" value="Inositol-1-monophosphatase"/>
    <property type="match status" value="1"/>
</dbReference>
<name>A0A0D9YMW6_9ORYZ</name>
<dbReference type="GO" id="GO:0006021">
    <property type="term" value="P:inositol biosynthetic process"/>
    <property type="evidence" value="ECO:0007669"/>
    <property type="project" value="UniProtKB-UniPathway"/>
</dbReference>